<evidence type="ECO:0000313" key="3">
    <source>
        <dbReference type="Proteomes" id="UP001147830"/>
    </source>
</evidence>
<dbReference type="EMBL" id="JAOANI010000015">
    <property type="protein sequence ID" value="MCT7359132.1"/>
    <property type="molecule type" value="Genomic_DNA"/>
</dbReference>
<name>A0A9X3AG97_9GAMM</name>
<feature type="signal peptide" evidence="1">
    <location>
        <begin position="1"/>
        <end position="22"/>
    </location>
</feature>
<keyword evidence="3" id="KW-1185">Reference proteome</keyword>
<dbReference type="SUPFAM" id="SSF56935">
    <property type="entry name" value="Porins"/>
    <property type="match status" value="1"/>
</dbReference>
<proteinExistence type="predicted"/>
<evidence type="ECO:0008006" key="4">
    <source>
        <dbReference type="Google" id="ProtNLM"/>
    </source>
</evidence>
<reference evidence="2" key="1">
    <citation type="journal article" date="2022" name="Front. Microbiol.">
        <title>Genome-based taxonomic rearrangement of Oceanobacter-related bacteria including the description of Thalassolituus hydrocarbonoclasticus sp. nov. and Thalassolituus pacificus sp. nov. and emended description of the genus Thalassolituus.</title>
        <authorList>
            <person name="Dong C."/>
            <person name="Wei L."/>
            <person name="Wang J."/>
            <person name="Lai Q."/>
            <person name="Huang Z."/>
            <person name="Shao Z."/>
        </authorList>
    </citation>
    <scope>NUCLEOTIDE SEQUENCE</scope>
    <source>
        <strain evidence="2">59MF3M-4</strain>
    </source>
</reference>
<evidence type="ECO:0000256" key="1">
    <source>
        <dbReference type="SAM" id="SignalP"/>
    </source>
</evidence>
<evidence type="ECO:0000313" key="2">
    <source>
        <dbReference type="EMBL" id="MCT7359132.1"/>
    </source>
</evidence>
<feature type="chain" id="PRO_5040863814" description="Phosphate-selective porin O and P" evidence="1">
    <location>
        <begin position="23"/>
        <end position="387"/>
    </location>
</feature>
<sequence>MSNATFSRALLATLLIGPQAFADTHETNSLEQRVTALENVRLTGGFRLNYTYKDWSEAQTERGGDFTYNQINLGIEAEHQGVRLSSQYRWYDSGNGAMVHHLYFATDASDNTEVQVGITKVPFGILPFESHSYWGDATLYLGFNDDYDSGIKVLTKSGNWDLQLAYFASGDAAPTDAQRFSFDVVSDGDAGVQQNQETHQFNLRAAYALSEQAEAGVSLQYGGLYNETTGKMGNAQAAALHYTATYGAFGVQSEAIRYSYNAENADGVSDDTIQMGGFGARYMAAAQANVYVLNLSYDLPWKGGIVNQVQLYNDYNLLDKNKEAFRDSQINTLGVLVVTGNLYTNFDVTSAKNVPFIGAGDYTKAFAEGDGENGWQTFFNVQFGYYF</sequence>
<dbReference type="Proteomes" id="UP001147830">
    <property type="component" value="Unassembled WGS sequence"/>
</dbReference>
<dbReference type="AlphaFoldDB" id="A0A9X3AG97"/>
<gene>
    <name evidence="2" type="ORF">NYR02_08880</name>
</gene>
<protein>
    <recommendedName>
        <fullName evidence="4">Phosphate-selective porin O and P</fullName>
    </recommendedName>
</protein>
<comment type="caution">
    <text evidence="2">The sequence shown here is derived from an EMBL/GenBank/DDBJ whole genome shotgun (WGS) entry which is preliminary data.</text>
</comment>
<reference evidence="2" key="2">
    <citation type="submission" date="2022-08" db="EMBL/GenBank/DDBJ databases">
        <authorList>
            <person name="Dong C."/>
        </authorList>
    </citation>
    <scope>NUCLEOTIDE SEQUENCE</scope>
    <source>
        <strain evidence="2">59MF3M-4</strain>
    </source>
</reference>
<dbReference type="RefSeq" id="WP_260976007.1">
    <property type="nucleotide sequence ID" value="NZ_JAOANI010000015.1"/>
</dbReference>
<accession>A0A9X3AG97</accession>
<organism evidence="2 3">
    <name type="scientific">Thalassolituus pacificus</name>
    <dbReference type="NCBI Taxonomy" id="2975440"/>
    <lineage>
        <taxon>Bacteria</taxon>
        <taxon>Pseudomonadati</taxon>
        <taxon>Pseudomonadota</taxon>
        <taxon>Gammaproteobacteria</taxon>
        <taxon>Oceanospirillales</taxon>
        <taxon>Oceanospirillaceae</taxon>
        <taxon>Thalassolituus</taxon>
    </lineage>
</organism>
<keyword evidence="1" id="KW-0732">Signal</keyword>